<protein>
    <submittedName>
        <fullName evidence="1">Uncharacterized protein</fullName>
    </submittedName>
</protein>
<reference evidence="1 2" key="1">
    <citation type="submission" date="2019-06" db="EMBL/GenBank/DDBJ databases">
        <title>Draft genomes of female and male turbot (Scophthalmus maximus).</title>
        <authorList>
            <person name="Xu H."/>
            <person name="Xu X.-W."/>
            <person name="Shao C."/>
            <person name="Chen S."/>
        </authorList>
    </citation>
    <scope>NUCLEOTIDE SEQUENCE [LARGE SCALE GENOMIC DNA]</scope>
    <source>
        <strain evidence="1">Ysfricsl-2016a</strain>
        <tissue evidence="1">Blood</tissue>
    </source>
</reference>
<evidence type="ECO:0000313" key="1">
    <source>
        <dbReference type="EMBL" id="KAF0046585.1"/>
    </source>
</evidence>
<comment type="caution">
    <text evidence="1">The sequence shown here is derived from an EMBL/GenBank/DDBJ whole genome shotgun (WGS) entry which is preliminary data.</text>
</comment>
<dbReference type="EMBL" id="VEVO01000001">
    <property type="protein sequence ID" value="KAF0046585.1"/>
    <property type="molecule type" value="Genomic_DNA"/>
</dbReference>
<dbReference type="Proteomes" id="UP000438429">
    <property type="component" value="Unassembled WGS sequence"/>
</dbReference>
<dbReference type="AlphaFoldDB" id="A0A6A4TMP8"/>
<accession>A0A6A4TMP8</accession>
<gene>
    <name evidence="1" type="ORF">F2P81_000218</name>
</gene>
<name>A0A6A4TMP8_SCOMX</name>
<proteinExistence type="predicted"/>
<organism evidence="1 2">
    <name type="scientific">Scophthalmus maximus</name>
    <name type="common">Turbot</name>
    <name type="synonym">Psetta maxima</name>
    <dbReference type="NCBI Taxonomy" id="52904"/>
    <lineage>
        <taxon>Eukaryota</taxon>
        <taxon>Metazoa</taxon>
        <taxon>Chordata</taxon>
        <taxon>Craniata</taxon>
        <taxon>Vertebrata</taxon>
        <taxon>Euteleostomi</taxon>
        <taxon>Actinopterygii</taxon>
        <taxon>Neopterygii</taxon>
        <taxon>Teleostei</taxon>
        <taxon>Neoteleostei</taxon>
        <taxon>Acanthomorphata</taxon>
        <taxon>Carangaria</taxon>
        <taxon>Pleuronectiformes</taxon>
        <taxon>Pleuronectoidei</taxon>
        <taxon>Scophthalmidae</taxon>
        <taxon>Scophthalmus</taxon>
    </lineage>
</organism>
<evidence type="ECO:0000313" key="2">
    <source>
        <dbReference type="Proteomes" id="UP000438429"/>
    </source>
</evidence>
<sequence>MAVPVNELRCKYVFDCAVQLDVKLYRQRKTADMHLINKRRMIGRRRRQKQSVYIGSQLIIRQTTDQHTSDVTAFKSERWTVRIYIMCFV</sequence>